<dbReference type="SUPFAM" id="SSF53067">
    <property type="entry name" value="Actin-like ATPase domain"/>
    <property type="match status" value="1"/>
</dbReference>
<evidence type="ECO:0000256" key="4">
    <source>
        <dbReference type="ARBA" id="ARBA00022723"/>
    </source>
</evidence>
<dbReference type="Pfam" id="PF00814">
    <property type="entry name" value="TsaD"/>
    <property type="match status" value="1"/>
</dbReference>
<proteinExistence type="predicted"/>
<evidence type="ECO:0000256" key="5">
    <source>
        <dbReference type="ARBA" id="ARBA00023315"/>
    </source>
</evidence>
<accession>A0A381ZJX2</accession>
<dbReference type="AlphaFoldDB" id="A0A381ZJX2"/>
<organism evidence="8">
    <name type="scientific">marine metagenome</name>
    <dbReference type="NCBI Taxonomy" id="408172"/>
    <lineage>
        <taxon>unclassified sequences</taxon>
        <taxon>metagenomes</taxon>
        <taxon>ecological metagenomes</taxon>
    </lineage>
</organism>
<dbReference type="InterPro" id="IPR043129">
    <property type="entry name" value="ATPase_NBD"/>
</dbReference>
<keyword evidence="2" id="KW-0808">Transferase</keyword>
<dbReference type="PANTHER" id="PTHR11735:SF6">
    <property type="entry name" value="TRNA N6-ADENOSINE THREONYLCARBAMOYLTRANSFERASE, MITOCHONDRIAL"/>
    <property type="match status" value="1"/>
</dbReference>
<comment type="catalytic activity">
    <reaction evidence="6">
        <text>L-threonylcarbamoyladenylate + adenosine(37) in tRNA = N(6)-L-threonylcarbamoyladenosine(37) in tRNA + AMP + H(+)</text>
        <dbReference type="Rhea" id="RHEA:37059"/>
        <dbReference type="Rhea" id="RHEA-COMP:10162"/>
        <dbReference type="Rhea" id="RHEA-COMP:10163"/>
        <dbReference type="ChEBI" id="CHEBI:15378"/>
        <dbReference type="ChEBI" id="CHEBI:73682"/>
        <dbReference type="ChEBI" id="CHEBI:74411"/>
        <dbReference type="ChEBI" id="CHEBI:74418"/>
        <dbReference type="ChEBI" id="CHEBI:456215"/>
        <dbReference type="EC" id="2.3.1.234"/>
    </reaction>
</comment>
<feature type="non-terminal residue" evidence="8">
    <location>
        <position position="144"/>
    </location>
</feature>
<keyword evidence="3" id="KW-0819">tRNA processing</keyword>
<dbReference type="EMBL" id="UINC01021630">
    <property type="protein sequence ID" value="SVA89585.1"/>
    <property type="molecule type" value="Genomic_DNA"/>
</dbReference>
<keyword evidence="5" id="KW-0012">Acyltransferase</keyword>
<gene>
    <name evidence="8" type="ORF">METZ01_LOCUS142439</name>
</gene>
<feature type="domain" description="Gcp-like" evidence="7">
    <location>
        <begin position="23"/>
        <end position="124"/>
    </location>
</feature>
<evidence type="ECO:0000256" key="3">
    <source>
        <dbReference type="ARBA" id="ARBA00022694"/>
    </source>
</evidence>
<dbReference type="InterPro" id="IPR000905">
    <property type="entry name" value="Gcp-like_dom"/>
</dbReference>
<evidence type="ECO:0000313" key="8">
    <source>
        <dbReference type="EMBL" id="SVA89585.1"/>
    </source>
</evidence>
<name>A0A381ZJX2_9ZZZZ</name>
<protein>
    <recommendedName>
        <fullName evidence="1">N(6)-L-threonylcarbamoyladenine synthase</fullName>
        <ecNumber evidence="1">2.3.1.234</ecNumber>
    </recommendedName>
</protein>
<evidence type="ECO:0000256" key="6">
    <source>
        <dbReference type="ARBA" id="ARBA00048117"/>
    </source>
</evidence>
<sequence>MRLLAIETSCDETSAAVIADGRTLSMVVSSQIETHAEYGGVVPELATREHLKNLQPVVQQALGKANTSPDQLDAIAATRGPGLPPALMIGWKAAQAMAYSLERPLIGVNHVQAHLYSPWFVGDPPQSSWDLFESNISLIASGGH</sequence>
<reference evidence="8" key="1">
    <citation type="submission" date="2018-05" db="EMBL/GenBank/DDBJ databases">
        <authorList>
            <person name="Lanie J.A."/>
            <person name="Ng W.-L."/>
            <person name="Kazmierczak K.M."/>
            <person name="Andrzejewski T.M."/>
            <person name="Davidsen T.M."/>
            <person name="Wayne K.J."/>
            <person name="Tettelin H."/>
            <person name="Glass J.I."/>
            <person name="Rusch D."/>
            <person name="Podicherti R."/>
            <person name="Tsui H.-C.T."/>
            <person name="Winkler M.E."/>
        </authorList>
    </citation>
    <scope>NUCLEOTIDE SEQUENCE</scope>
</reference>
<keyword evidence="4" id="KW-0479">Metal-binding</keyword>
<dbReference type="GO" id="GO:0061711">
    <property type="term" value="F:tRNA N(6)-L-threonylcarbamoyladenine synthase activity"/>
    <property type="evidence" value="ECO:0007669"/>
    <property type="project" value="UniProtKB-EC"/>
</dbReference>
<dbReference type="PANTHER" id="PTHR11735">
    <property type="entry name" value="TRNA N6-ADENOSINE THREONYLCARBAMOYLTRANSFERASE"/>
    <property type="match status" value="1"/>
</dbReference>
<dbReference type="Gene3D" id="3.30.420.40">
    <property type="match status" value="2"/>
</dbReference>
<dbReference type="GO" id="GO:0046872">
    <property type="term" value="F:metal ion binding"/>
    <property type="evidence" value="ECO:0007669"/>
    <property type="project" value="UniProtKB-KW"/>
</dbReference>
<evidence type="ECO:0000256" key="1">
    <source>
        <dbReference type="ARBA" id="ARBA00012156"/>
    </source>
</evidence>
<dbReference type="GO" id="GO:0008033">
    <property type="term" value="P:tRNA processing"/>
    <property type="evidence" value="ECO:0007669"/>
    <property type="project" value="UniProtKB-KW"/>
</dbReference>
<evidence type="ECO:0000256" key="2">
    <source>
        <dbReference type="ARBA" id="ARBA00022679"/>
    </source>
</evidence>
<dbReference type="FunFam" id="3.30.420.40:FF:000012">
    <property type="entry name" value="tRNA N6-adenosine threonylcarbamoyltransferase"/>
    <property type="match status" value="1"/>
</dbReference>
<dbReference type="EC" id="2.3.1.234" evidence="1"/>
<dbReference type="PRINTS" id="PR00789">
    <property type="entry name" value="OSIALOPTASE"/>
</dbReference>
<evidence type="ECO:0000259" key="7">
    <source>
        <dbReference type="Pfam" id="PF00814"/>
    </source>
</evidence>
<dbReference type="InterPro" id="IPR017861">
    <property type="entry name" value="KAE1/TsaD"/>
</dbReference>